<protein>
    <submittedName>
        <fullName evidence="1">Uncharacterized protein</fullName>
    </submittedName>
</protein>
<accession>A0A221T364</accession>
<name>A0A221T364_9DEIO</name>
<gene>
    <name evidence="1" type="ORF">DFI_19125</name>
</gene>
<sequence>MGMDTLLKPSVGSREHLFFFGEAFRLAVSVERGRERVLFLRDEAVSDGDGRAGLGASGDVGFKVQRELRQGRDVFVLSGRAERRSEGEVSVVVERADLHVRPEIVEATRSLAERNAAALSDRLMGMAVRAVQETLDRSGRPVRVVSSADAEVGAADMEDRVMTGVTDEDDFIDPDLLELTPISAFF</sequence>
<organism evidence="1 2">
    <name type="scientific">Deinococcus ficus</name>
    <dbReference type="NCBI Taxonomy" id="317577"/>
    <lineage>
        <taxon>Bacteria</taxon>
        <taxon>Thermotogati</taxon>
        <taxon>Deinococcota</taxon>
        <taxon>Deinococci</taxon>
        <taxon>Deinococcales</taxon>
        <taxon>Deinococcaceae</taxon>
        <taxon>Deinococcus</taxon>
    </lineage>
</organism>
<dbReference type="AlphaFoldDB" id="A0A221T364"/>
<dbReference type="EMBL" id="CP021084">
    <property type="protein sequence ID" value="ASN83311.1"/>
    <property type="molecule type" value="Genomic_DNA"/>
</dbReference>
<geneLocation type="plasmid" evidence="2">
    <name>pdfi3</name>
</geneLocation>
<keyword evidence="2" id="KW-1185">Reference proteome</keyword>
<reference evidence="1 2" key="1">
    <citation type="submission" date="2017-05" db="EMBL/GenBank/DDBJ databases">
        <title>The complete genome sequence of Deinococcus ficus isolated from the rhizosphere of the Ficus religiosa L. in Taiwan.</title>
        <authorList>
            <person name="Wu K.-M."/>
            <person name="Liao T.-L."/>
            <person name="Liu Y.-M."/>
            <person name="Young C.-C."/>
            <person name="Tsai S.-F."/>
        </authorList>
    </citation>
    <scope>NUCLEOTIDE SEQUENCE [LARGE SCALE GENOMIC DNA]</scope>
    <source>
        <strain evidence="1 2">CC-FR2-10</strain>
        <plasmid evidence="2">pdfi3</plasmid>
    </source>
</reference>
<dbReference type="Proteomes" id="UP000259030">
    <property type="component" value="Plasmid pDFI3"/>
</dbReference>
<proteinExistence type="predicted"/>
<dbReference type="KEGG" id="dfc:DFI_19125"/>
<keyword evidence="1" id="KW-0614">Plasmid</keyword>
<evidence type="ECO:0000313" key="1">
    <source>
        <dbReference type="EMBL" id="ASN83311.1"/>
    </source>
</evidence>
<evidence type="ECO:0000313" key="2">
    <source>
        <dbReference type="Proteomes" id="UP000259030"/>
    </source>
</evidence>